<proteinExistence type="predicted"/>
<feature type="non-terminal residue" evidence="8">
    <location>
        <position position="1"/>
    </location>
</feature>
<feature type="region of interest" description="Disordered" evidence="4">
    <location>
        <begin position="950"/>
        <end position="1002"/>
    </location>
</feature>
<feature type="compositionally biased region" description="Pro residues" evidence="4">
    <location>
        <begin position="1770"/>
        <end position="1784"/>
    </location>
</feature>
<dbReference type="Gene3D" id="2.60.40.690">
    <property type="entry name" value="Alpha-macroglobulin, receptor-binding domain"/>
    <property type="match status" value="1"/>
</dbReference>
<feature type="domain" description="Alpha-macroglobulin receptor-binding" evidence="7">
    <location>
        <begin position="1443"/>
        <end position="1533"/>
    </location>
</feature>
<protein>
    <submittedName>
        <fullName evidence="8">C3 and PZP-like alpha-2-macroglobulin domain-containing protein 8</fullName>
    </submittedName>
</protein>
<evidence type="ECO:0000256" key="1">
    <source>
        <dbReference type="ARBA" id="ARBA00022729"/>
    </source>
</evidence>
<feature type="region of interest" description="Disordered" evidence="4">
    <location>
        <begin position="1600"/>
        <end position="1674"/>
    </location>
</feature>
<organism evidence="8 9">
    <name type="scientific">Frankliniella fusca</name>
    <dbReference type="NCBI Taxonomy" id="407009"/>
    <lineage>
        <taxon>Eukaryota</taxon>
        <taxon>Metazoa</taxon>
        <taxon>Ecdysozoa</taxon>
        <taxon>Arthropoda</taxon>
        <taxon>Hexapoda</taxon>
        <taxon>Insecta</taxon>
        <taxon>Pterygota</taxon>
        <taxon>Neoptera</taxon>
        <taxon>Paraneoptera</taxon>
        <taxon>Thysanoptera</taxon>
        <taxon>Terebrantia</taxon>
        <taxon>Thripoidea</taxon>
        <taxon>Thripidae</taxon>
        <taxon>Frankliniella</taxon>
    </lineage>
</organism>
<keyword evidence="9" id="KW-1185">Reference proteome</keyword>
<feature type="compositionally biased region" description="Polar residues" evidence="4">
    <location>
        <begin position="1799"/>
        <end position="1808"/>
    </location>
</feature>
<feature type="compositionally biased region" description="Basic and acidic residues" evidence="4">
    <location>
        <begin position="1810"/>
        <end position="1819"/>
    </location>
</feature>
<dbReference type="InterPro" id="IPR008930">
    <property type="entry name" value="Terpenoid_cyclase/PrenylTrfase"/>
</dbReference>
<evidence type="ECO:0000259" key="7">
    <source>
        <dbReference type="SMART" id="SM01361"/>
    </source>
</evidence>
<reference evidence="8" key="1">
    <citation type="submission" date="2021-07" db="EMBL/GenBank/DDBJ databases">
        <authorList>
            <person name="Catto M.A."/>
            <person name="Jacobson A."/>
            <person name="Kennedy G."/>
            <person name="Labadie P."/>
            <person name="Hunt B.G."/>
            <person name="Srinivasan R."/>
        </authorList>
    </citation>
    <scope>NUCLEOTIDE SEQUENCE</scope>
    <source>
        <strain evidence="8">PL_HMW_Pooled</strain>
        <tissue evidence="8">Head</tissue>
    </source>
</reference>
<evidence type="ECO:0000259" key="5">
    <source>
        <dbReference type="SMART" id="SM01359"/>
    </source>
</evidence>
<dbReference type="EMBL" id="JAHWGI010000026">
    <property type="protein sequence ID" value="KAK3907905.1"/>
    <property type="molecule type" value="Genomic_DNA"/>
</dbReference>
<evidence type="ECO:0000256" key="4">
    <source>
        <dbReference type="SAM" id="MobiDB-lite"/>
    </source>
</evidence>
<dbReference type="SMART" id="SM01361">
    <property type="entry name" value="A2M_recep"/>
    <property type="match status" value="1"/>
</dbReference>
<sequence>RRGFSVVASEVGVPGRPTAVLVTLHAVTPATNATPARNVTLRLSGPSSTAGAAGISVQTTTLVNGRGIIPLHIPQDASGLCTLQTVVECESAAPGSAAPAPGPCPLTATADLRMLPPVRDVIVRADRAHAAPGDTVGFWILALSHDMTLPSDVLASVSVRDPAGTKVAVWEDVPLDQGVRSFSFTLSPGAALGRWRLEVAVEESSFGADLNVSLSGPDEAWSWGWGWTWGRPAAPALPQHVAAPAPASAAAAAAPEVAMAEEHFVELRFGNGMRRVYKPNMPFIGKVEAVSSERSVRVRIKLYDNTTAIYSQDVEISSGEATFVVPAIMADSTRITMQAELVSVEGKEIESHYVLAREDIYRWNSTSRCFLLVEGVEKTMEVGEEARVRVLSTCPCRADLHYVVTTQGHVTFWSDRQGNAVETTDAGGAVCQTNISFTVDATMAPVSRLLVYYVTAGGEPVSDVTTFDVRLLDKRMSISFEQKSSWAPGEAMDVEILAEENALICLVGGRVPTRSPAAARASRPSSRAVDFLDAGLSLYERQCVTEGAELRFHQARSQPQGQDALSGLRRLQLDQLWLWRCLNYTSRVASEGVTLTAPEGAGQWSLWGLSLSPTAGLRFSDAATFTVFRPLGVDFRLPRSLRVGEVLEVGVKIANNLNSCVDVSALLSLRDGAHFQSSGLGFVSERLRLGPHGATSLVVRVQATAQSSNNLTAEVVAHAASSCQAPAVYGPESDATAKVVRSVAFRVQPEGLTRLHTESAYFCANERVMISTSENFRFDFVAAPRNREAIVLEVRAGQGARVALTDQAAPTDWMYQVVIGDADNTISWIGRGKHEYSVHLSSAKTPNILSSVKGRTFWVSWEQNTVRFGRGAIVGKDILLKWRLIKKMKVNFVGFASSWGQTADFRVWNFNDEAGYSQVLHLDVPRSVVPGSERGTLLVAGGMALPGAGAGAGAGAGVEAGASHPRAGVPAPPPQQQQQQQQQQDSDIGLQQPLPGREASDSSSLAATVSAFAALPSLRHLPSNSSSSAEYQRRVLESLRLRLQDLVAFLHPDGSFGDHKSHGSHRSTVAVLELLTEAQAYFSVDAELVAATKRWVQSRQAEDGSFAPPLADLRDGAEDVVSVTPAILGATTTTTQAPDDASAVNASTVVDLDLEQRIETTAETLVTLLEVGVENDRDSEAVVRARYFLERHLYAPRGPVALAALCLALVRSRSDVAGAALARMRAASVNQEGDFSWPTEQTGPGQADAGSWLADDTLPQDSSRRREPLRLNVCEFRASLYALLTHCFRRDLSAAEPVARYLFYRAHLLDIHPELTYLSVKAFSAFGQLARDEHRALTVSLATSGMELTDTLELRPGSPPASLVLPSLPTKVFVYATGAGCATVQGLVQYSTYLPRSSTPLLDLWAGVEGEIPPPRNSLEELEGKQPILRLKACFRWKGQRPSGVLRLDVTLFSGFELLAMNGISVEDTGNETDVHHGARGDRVWVVMNNVSARCAVCVHFAARSSHVISGLRPAFARVYPSARSDLAAETFFHTHRGSSLLAGITEDDIVTWFGRAEDAGEVQMSSNFNGICECGKKCSGGAQQTPAPASTVVAAATSTEDSVSASTTAGEDATSTTAETGTPSTVGAPSTSATTSAGISTTSVAASTASPSTSPAPSTSTSTSTTATPSPAAIQPPVVASALPDLHYEINRPQSPQPDLQPPVPVELQLLPDDATTAKPPQPPQLPSKPQVLSRSRAAVAHLTSTTIRAPLRDLKGKNMPASMQHHAAPPPPPPSAPQPQTPAQPLATPHHPDESAPQLQTPQATPTHPEHDGKGDETVPVTATPSAVSTTTTVQATRTRATASTMRAPATEVPLVTEVRKDKKTSKFSKKVAAGGDGAKKSEAKVTDTVRKTHSVAINTAVQARAGPEMTTELPSGRGPQALGHVHSGSGTPERNPLWGLLREVVGPEDGNAADAEVMPGTISEETKDEEQLDEDEEKLSFD</sequence>
<dbReference type="Pfam" id="PF07703">
    <property type="entry name" value="A2M_BRD"/>
    <property type="match status" value="1"/>
</dbReference>
<dbReference type="InterPro" id="IPR001599">
    <property type="entry name" value="Macroglobln_a2"/>
</dbReference>
<dbReference type="Pfam" id="PF07678">
    <property type="entry name" value="TED_complement"/>
    <property type="match status" value="1"/>
</dbReference>
<dbReference type="InterPro" id="IPR036595">
    <property type="entry name" value="A-macroglobulin_rcpt-bd_sf"/>
</dbReference>
<reference evidence="8" key="2">
    <citation type="journal article" date="2023" name="BMC Genomics">
        <title>Pest status, molecular evolution, and epigenetic factors derived from the genome assembly of Frankliniella fusca, a thysanopteran phytovirus vector.</title>
        <authorList>
            <person name="Catto M.A."/>
            <person name="Labadie P.E."/>
            <person name="Jacobson A.L."/>
            <person name="Kennedy G.G."/>
            <person name="Srinivasan R."/>
            <person name="Hunt B.G."/>
        </authorList>
    </citation>
    <scope>NUCLEOTIDE SEQUENCE</scope>
    <source>
        <strain evidence="8">PL_HMW_Pooled</strain>
    </source>
</reference>
<dbReference type="GO" id="GO:0004866">
    <property type="term" value="F:endopeptidase inhibitor activity"/>
    <property type="evidence" value="ECO:0007669"/>
    <property type="project" value="InterPro"/>
</dbReference>
<dbReference type="Pfam" id="PF12248">
    <property type="entry name" value="Methyltransf_FA"/>
    <property type="match status" value="1"/>
</dbReference>
<dbReference type="SUPFAM" id="SSF49410">
    <property type="entry name" value="Alpha-macroglobulin receptor domain"/>
    <property type="match status" value="1"/>
</dbReference>
<dbReference type="Pfam" id="PF07677">
    <property type="entry name" value="A2M_recep"/>
    <property type="match status" value="1"/>
</dbReference>
<dbReference type="Gene3D" id="1.50.10.20">
    <property type="match status" value="1"/>
</dbReference>
<evidence type="ECO:0000313" key="9">
    <source>
        <dbReference type="Proteomes" id="UP001219518"/>
    </source>
</evidence>
<dbReference type="PANTHER" id="PTHR11412:SF136">
    <property type="entry name" value="CD109 ANTIGEN"/>
    <property type="match status" value="1"/>
</dbReference>
<dbReference type="InterPro" id="IPR050473">
    <property type="entry name" value="A2M/Complement_sys"/>
</dbReference>
<feature type="region of interest" description="Disordered" evidence="4">
    <location>
        <begin position="1715"/>
        <end position="1856"/>
    </location>
</feature>
<feature type="compositionally biased region" description="Acidic residues" evidence="4">
    <location>
        <begin position="1969"/>
        <end position="1985"/>
    </location>
</feature>
<feature type="domain" description="Alpha-2-macroglobulin" evidence="6">
    <location>
        <begin position="576"/>
        <end position="667"/>
    </location>
</feature>
<evidence type="ECO:0000256" key="3">
    <source>
        <dbReference type="ARBA" id="ARBA00023157"/>
    </source>
</evidence>
<dbReference type="InterPro" id="IPR022041">
    <property type="entry name" value="Methyltransf_FA"/>
</dbReference>
<dbReference type="CDD" id="cd00688">
    <property type="entry name" value="ISOPREN_C2_like"/>
    <property type="match status" value="1"/>
</dbReference>
<evidence type="ECO:0000313" key="8">
    <source>
        <dbReference type="EMBL" id="KAK3907905.1"/>
    </source>
</evidence>
<dbReference type="SMART" id="SM01360">
    <property type="entry name" value="A2M"/>
    <property type="match status" value="1"/>
</dbReference>
<dbReference type="Gene3D" id="2.60.40.1930">
    <property type="match status" value="2"/>
</dbReference>
<evidence type="ECO:0000259" key="6">
    <source>
        <dbReference type="SMART" id="SM01360"/>
    </source>
</evidence>
<gene>
    <name evidence="8" type="ORF">KUF71_018541</name>
</gene>
<keyword evidence="1" id="KW-0732">Signal</keyword>
<dbReference type="Gene3D" id="2.60.40.10">
    <property type="entry name" value="Immunoglobulins"/>
    <property type="match status" value="1"/>
</dbReference>
<evidence type="ECO:0000256" key="2">
    <source>
        <dbReference type="ARBA" id="ARBA00022966"/>
    </source>
</evidence>
<dbReference type="SMART" id="SM01359">
    <property type="entry name" value="A2M_N_2"/>
    <property type="match status" value="1"/>
</dbReference>
<dbReference type="Proteomes" id="UP001219518">
    <property type="component" value="Unassembled WGS sequence"/>
</dbReference>
<keyword evidence="3" id="KW-1015">Disulfide bond</keyword>
<dbReference type="Pfam" id="PF00207">
    <property type="entry name" value="A2M"/>
    <property type="match status" value="1"/>
</dbReference>
<dbReference type="InterPro" id="IPR009048">
    <property type="entry name" value="A-macroglobulin_rcpt-bd"/>
</dbReference>
<dbReference type="GO" id="GO:0005615">
    <property type="term" value="C:extracellular space"/>
    <property type="evidence" value="ECO:0007669"/>
    <property type="project" value="InterPro"/>
</dbReference>
<feature type="region of interest" description="Disordered" evidence="4">
    <location>
        <begin position="1907"/>
        <end position="1939"/>
    </location>
</feature>
<feature type="domain" description="Alpha-2-macroglobulin bait region" evidence="5">
    <location>
        <begin position="371"/>
        <end position="507"/>
    </location>
</feature>
<dbReference type="InterPro" id="IPR013783">
    <property type="entry name" value="Ig-like_fold"/>
</dbReference>
<feature type="compositionally biased region" description="Polar residues" evidence="4">
    <location>
        <begin position="1233"/>
        <end position="1244"/>
    </location>
</feature>
<comment type="caution">
    <text evidence="8">The sequence shown here is derived from an EMBL/GenBank/DDBJ whole genome shotgun (WGS) entry which is preliminary data.</text>
</comment>
<accession>A0AAE1GU44</accession>
<dbReference type="Pfam" id="PF01835">
    <property type="entry name" value="MG2"/>
    <property type="match status" value="1"/>
</dbReference>
<dbReference type="InterPro" id="IPR002890">
    <property type="entry name" value="MG2"/>
</dbReference>
<dbReference type="SUPFAM" id="SSF48239">
    <property type="entry name" value="Terpenoid cyclases/Protein prenyltransferases"/>
    <property type="match status" value="1"/>
</dbReference>
<dbReference type="InterPro" id="IPR011626">
    <property type="entry name" value="Alpha-macroglobulin_TED"/>
</dbReference>
<dbReference type="PANTHER" id="PTHR11412">
    <property type="entry name" value="MACROGLOBULIN / COMPLEMENT"/>
    <property type="match status" value="1"/>
</dbReference>
<feature type="region of interest" description="Disordered" evidence="4">
    <location>
        <begin position="1952"/>
        <end position="1985"/>
    </location>
</feature>
<keyword evidence="2" id="KW-0882">Thioester bond</keyword>
<feature type="region of interest" description="Disordered" evidence="4">
    <location>
        <begin position="1233"/>
        <end position="1264"/>
    </location>
</feature>
<feature type="compositionally biased region" description="Low complexity" evidence="4">
    <location>
        <begin position="1820"/>
        <end position="1853"/>
    </location>
</feature>
<dbReference type="InterPro" id="IPR011625">
    <property type="entry name" value="A2M_N_BRD"/>
</dbReference>
<name>A0AAE1GU44_9NEOP</name>